<dbReference type="Proteomes" id="UP000014978">
    <property type="component" value="Unassembled WGS sequence"/>
</dbReference>
<dbReference type="VEuPathDB" id="MicrosporidiaDB:SLOPH_716"/>
<name>S7W4R9_SPRLO</name>
<dbReference type="STRING" id="1358809.S7W4R9"/>
<dbReference type="InterPro" id="IPR029058">
    <property type="entry name" value="AB_hydrolase_fold"/>
</dbReference>
<organism evidence="2 3">
    <name type="scientific">Spraguea lophii (strain 42_110)</name>
    <name type="common">Microsporidian parasite</name>
    <dbReference type="NCBI Taxonomy" id="1358809"/>
    <lineage>
        <taxon>Eukaryota</taxon>
        <taxon>Fungi</taxon>
        <taxon>Fungi incertae sedis</taxon>
        <taxon>Microsporidia</taxon>
        <taxon>Spragueidae</taxon>
        <taxon>Spraguea</taxon>
    </lineage>
</organism>
<proteinExistence type="predicted"/>
<evidence type="ECO:0008006" key="4">
    <source>
        <dbReference type="Google" id="ProtNLM"/>
    </source>
</evidence>
<feature type="compositionally biased region" description="Basic and acidic residues" evidence="1">
    <location>
        <begin position="128"/>
        <end position="162"/>
    </location>
</feature>
<feature type="compositionally biased region" description="Basic and acidic residues" evidence="1">
    <location>
        <begin position="22"/>
        <end position="50"/>
    </location>
</feature>
<sequence length="629" mass="72646">MKKQSIETNKIDVNDDNQSKIQNKDNKVNKRKYDGKDSLKDNNGNKHGLKDNNGNKNNKHGLFKEDDTHNKIDYNTKNINSEFMQNIKHMNIGENKGVVIDKEIKGIYKEDDSNDYMGVDKNNTNNGDNKDKDYMDDNKDYMDVDKNDQEHSNNSNDHKNIHSNDISNINKNEDNISDISVNYKAIIEINNELNSMGNDSVDTENMNAKGNLLENLKKEYKMKKKEKFFTKLVKNVFLKNNLKKNKNYNTFEFKNSRIYNFKNVYLQTDTRAILGAYLFTPKVINGETTFMLALHGIQDDRETFANAIDIENIVEMNNVVFIVDYQSFGDSSGEFIVDEIADNIKIAINYLKDKYQIENKQINIVAHSIGCAIILDYYKRLCEECIDENDKVDGSNAKEVDNDDKVDGNNTDKEDSNTEESKEDNNNEENNKQDITKDINNTNNKNKDNKLFVSINNNSSNSINLNTNISNNLSTDSIASTLRNINMIDKNHKKIIYKIILISPFRRILEVLEEYRMYKILNRLFSSVKKDITEEFNYDNINNLKKIMECNREVNNGIISLDKKDNIVSLDKELLVFHGTADITIPFDNGLDVANTVGCKIYRAHNDDHKSILNNPEVWLKINKFVKDE</sequence>
<keyword evidence="3" id="KW-1185">Reference proteome</keyword>
<comment type="caution">
    <text evidence="2">The sequence shown here is derived from an EMBL/GenBank/DDBJ whole genome shotgun (WGS) entry which is preliminary data.</text>
</comment>
<dbReference type="HOGENOM" id="CLU_434881_0_0_1"/>
<dbReference type="Gene3D" id="3.40.50.1820">
    <property type="entry name" value="alpha/beta hydrolase"/>
    <property type="match status" value="2"/>
</dbReference>
<dbReference type="EMBL" id="ATCN01001305">
    <property type="protein sequence ID" value="EPR77745.1"/>
    <property type="molecule type" value="Genomic_DNA"/>
</dbReference>
<evidence type="ECO:0000313" key="2">
    <source>
        <dbReference type="EMBL" id="EPR77745.1"/>
    </source>
</evidence>
<feature type="region of interest" description="Disordered" evidence="1">
    <location>
        <begin position="1"/>
        <end position="67"/>
    </location>
</feature>
<feature type="region of interest" description="Disordered" evidence="1">
    <location>
        <begin position="112"/>
        <end position="168"/>
    </location>
</feature>
<feature type="compositionally biased region" description="Basic and acidic residues" evidence="1">
    <location>
        <begin position="392"/>
        <end position="437"/>
    </location>
</feature>
<dbReference type="InParanoid" id="S7W4R9"/>
<accession>S7W4R9</accession>
<protein>
    <recommendedName>
        <fullName evidence="4">Alpha/beta hydrolase</fullName>
    </recommendedName>
</protein>
<dbReference type="SUPFAM" id="SSF53474">
    <property type="entry name" value="alpha/beta-Hydrolases"/>
    <property type="match status" value="1"/>
</dbReference>
<feature type="region of interest" description="Disordered" evidence="1">
    <location>
        <begin position="392"/>
        <end position="447"/>
    </location>
</feature>
<evidence type="ECO:0000256" key="1">
    <source>
        <dbReference type="SAM" id="MobiDB-lite"/>
    </source>
</evidence>
<gene>
    <name evidence="2" type="ORF">SLOPH_716</name>
</gene>
<dbReference type="OrthoDB" id="2186488at2759"/>
<dbReference type="PANTHER" id="PTHR12277">
    <property type="entry name" value="ALPHA/BETA HYDROLASE DOMAIN-CONTAINING PROTEIN"/>
    <property type="match status" value="1"/>
</dbReference>
<reference evidence="3" key="1">
    <citation type="journal article" date="2013" name="PLoS Genet.">
        <title>The genome of Spraguea lophii and the basis of host-microsporidian interactions.</title>
        <authorList>
            <person name="Campbell S.E."/>
            <person name="Williams T.A."/>
            <person name="Yousuf A."/>
            <person name="Soanes D.M."/>
            <person name="Paszkiewicz K.H."/>
            <person name="Williams B.A.P."/>
        </authorList>
    </citation>
    <scope>NUCLEOTIDE SEQUENCE [LARGE SCALE GENOMIC DNA]</scope>
    <source>
        <strain evidence="3">42_110</strain>
    </source>
</reference>
<evidence type="ECO:0000313" key="3">
    <source>
        <dbReference type="Proteomes" id="UP000014978"/>
    </source>
</evidence>
<dbReference type="AlphaFoldDB" id="S7W4R9"/>